<evidence type="ECO:0000259" key="2">
    <source>
        <dbReference type="Pfam" id="PF07250"/>
    </source>
</evidence>
<dbReference type="Pfam" id="PF07250">
    <property type="entry name" value="Glyoxal_oxid_N"/>
    <property type="match status" value="1"/>
</dbReference>
<comment type="caution">
    <text evidence="3">The sequence shown here is derived from an EMBL/GenBank/DDBJ whole genome shotgun (WGS) entry which is preliminary data.</text>
</comment>
<keyword evidence="4" id="KW-1185">Reference proteome</keyword>
<evidence type="ECO:0000256" key="1">
    <source>
        <dbReference type="SAM" id="MobiDB-lite"/>
    </source>
</evidence>
<dbReference type="Proteomes" id="UP000559256">
    <property type="component" value="Unassembled WGS sequence"/>
</dbReference>
<evidence type="ECO:0000313" key="4">
    <source>
        <dbReference type="Proteomes" id="UP000559256"/>
    </source>
</evidence>
<dbReference type="InterPro" id="IPR037293">
    <property type="entry name" value="Gal_Oxidase_central_sf"/>
</dbReference>
<feature type="region of interest" description="Disordered" evidence="1">
    <location>
        <begin position="743"/>
        <end position="777"/>
    </location>
</feature>
<feature type="compositionally biased region" description="Polar residues" evidence="1">
    <location>
        <begin position="755"/>
        <end position="766"/>
    </location>
</feature>
<feature type="region of interest" description="Disordered" evidence="1">
    <location>
        <begin position="706"/>
        <end position="730"/>
    </location>
</feature>
<organism evidence="3 4">
    <name type="scientific">Tetrapyrgos nigripes</name>
    <dbReference type="NCBI Taxonomy" id="182062"/>
    <lineage>
        <taxon>Eukaryota</taxon>
        <taxon>Fungi</taxon>
        <taxon>Dikarya</taxon>
        <taxon>Basidiomycota</taxon>
        <taxon>Agaricomycotina</taxon>
        <taxon>Agaricomycetes</taxon>
        <taxon>Agaricomycetidae</taxon>
        <taxon>Agaricales</taxon>
        <taxon>Marasmiineae</taxon>
        <taxon>Marasmiaceae</taxon>
        <taxon>Tetrapyrgos</taxon>
    </lineage>
</organism>
<feature type="region of interest" description="Disordered" evidence="1">
    <location>
        <begin position="473"/>
        <end position="492"/>
    </location>
</feature>
<feature type="compositionally biased region" description="Basic and acidic residues" evidence="1">
    <location>
        <begin position="718"/>
        <end position="730"/>
    </location>
</feature>
<proteinExistence type="predicted"/>
<gene>
    <name evidence="3" type="ORF">D9758_000765</name>
</gene>
<accession>A0A8H5GZ98</accession>
<sequence>MSEDESLQTEGQHATADLARRWGGTPSLRGKLMIVTSLTWPRLLEARRRRQSFTSASMLIRSVFVLASTYLSIAAESAWNGYTTPESTKLTAFRPYAPVPGTTSFDSRSRYIRYVGHWDEHHFASFVHNSSHSTSDSKAAFAFAFNGTGVEWYGSRDVRHGIAHIRVDGKLIASPNLKISSTTPLFGQRHYATYNLSLGTHELEVTNGGDTIMDVDVLVVLGQLAPSGHSPIPQRESSSALIRRAPSSVSPFTFTLMQKGNTGVNAMQLAVVSDSLALILDKVEHNPLTIDGHPAWATLYNLRTHALTPLRTKSNSFCAGGAFLSNGSIISVGGNPVVEDHTSAADFGDVNGLQAVRIFQPCDENEGNCEIYEDPDRVRMASPRWYPTVSRISDGSVIIVGGAKRGGWINNATVNNPTVEYYPPKSIHDSRVREPLSSLLRDRVRILTGYGPYRRVILTPTLEFDALSSSSEIDSTEIPGSSPPQLAPLSLPPSLPSSFPSSQIPSVPLSPSFLSSIMSTPSADTTRPSVSIIALNTSLFKHEHLSKDKNNFPSWKYQFIQTLRMNQGADGYLDGSIIKPDKETEPRAWSNWKANNGSILGFMGLSVEVAEQEAIAKAETAQIAWTSLLKRHGQEGPVKQVQLIQEALSIRYSPSENFATISSKLTTLNDRIWEMGSLTPEAFLCILMINAMSNVPELRATREHVAQSFAQSDGTNPDFKDNPNAKKYDSSDIKRALDMAQGLNDSDSRTGDIALSSQTSPKSNLKNRPKCTNPKCPRQLGHTKEWCVSPGGGMAGKSITESREARMKAREKKENSTSGETKKPAYHVIESNGQAYIINMDNNTVIRATPSGSTPEFAGIACDSIHSIDPSMITEPERAEYEGWLAFEDWTGARGGET</sequence>
<reference evidence="3 4" key="1">
    <citation type="journal article" date="2020" name="ISME J.">
        <title>Uncovering the hidden diversity of litter-decomposition mechanisms in mushroom-forming fungi.</title>
        <authorList>
            <person name="Floudas D."/>
            <person name="Bentzer J."/>
            <person name="Ahren D."/>
            <person name="Johansson T."/>
            <person name="Persson P."/>
            <person name="Tunlid A."/>
        </authorList>
    </citation>
    <scope>NUCLEOTIDE SEQUENCE [LARGE SCALE GENOMIC DNA]</scope>
    <source>
        <strain evidence="3 4">CBS 291.85</strain>
    </source>
</reference>
<dbReference type="InterPro" id="IPR009880">
    <property type="entry name" value="Glyoxal_oxidase_N"/>
</dbReference>
<dbReference type="OrthoDB" id="2019572at2759"/>
<dbReference type="Pfam" id="PF14223">
    <property type="entry name" value="Retrotran_gag_2"/>
    <property type="match status" value="1"/>
</dbReference>
<dbReference type="PANTHER" id="PTHR32208:SF96">
    <property type="entry name" value="GLYOXAL OXIDASE"/>
    <property type="match status" value="1"/>
</dbReference>
<feature type="region of interest" description="Disordered" evidence="1">
    <location>
        <begin position="1"/>
        <end position="22"/>
    </location>
</feature>
<dbReference type="SUPFAM" id="SSF50965">
    <property type="entry name" value="Galactose oxidase, central domain"/>
    <property type="match status" value="1"/>
</dbReference>
<dbReference type="Gene3D" id="2.130.10.80">
    <property type="entry name" value="Galactose oxidase/kelch, beta-propeller"/>
    <property type="match status" value="1"/>
</dbReference>
<dbReference type="InterPro" id="IPR011043">
    <property type="entry name" value="Gal_Oxase/kelch_b-propeller"/>
</dbReference>
<dbReference type="PANTHER" id="PTHR32208">
    <property type="entry name" value="SECRETED PROTEIN-RELATED"/>
    <property type="match status" value="1"/>
</dbReference>
<evidence type="ECO:0000313" key="3">
    <source>
        <dbReference type="EMBL" id="KAF5373690.1"/>
    </source>
</evidence>
<protein>
    <recommendedName>
        <fullName evidence="2">Glyoxal oxidase N-terminal domain-containing protein</fullName>
    </recommendedName>
</protein>
<dbReference type="EMBL" id="JAACJM010000003">
    <property type="protein sequence ID" value="KAF5373690.1"/>
    <property type="molecule type" value="Genomic_DNA"/>
</dbReference>
<feature type="compositionally biased region" description="Pro residues" evidence="1">
    <location>
        <begin position="481"/>
        <end position="492"/>
    </location>
</feature>
<feature type="domain" description="Glyoxal oxidase N-terminal" evidence="2">
    <location>
        <begin position="295"/>
        <end position="405"/>
    </location>
</feature>
<dbReference type="AlphaFoldDB" id="A0A8H5GZ98"/>
<dbReference type="Gene3D" id="2.60.120.260">
    <property type="entry name" value="Galactose-binding domain-like"/>
    <property type="match status" value="1"/>
</dbReference>
<name>A0A8H5GZ98_9AGAR</name>